<dbReference type="AlphaFoldDB" id="A0A6G7Y9I9"/>
<evidence type="ECO:0000256" key="1">
    <source>
        <dbReference type="ARBA" id="ARBA00004141"/>
    </source>
</evidence>
<evidence type="ECO:0000256" key="3">
    <source>
        <dbReference type="ARBA" id="ARBA00022989"/>
    </source>
</evidence>
<gene>
    <name evidence="6" type="ORF">G7070_14830</name>
</gene>
<keyword evidence="2" id="KW-0812">Transmembrane</keyword>
<evidence type="ECO:0000256" key="5">
    <source>
        <dbReference type="SAM" id="MobiDB-lite"/>
    </source>
</evidence>
<comment type="subcellular location">
    <subcellularLocation>
        <location evidence="1">Membrane</location>
        <topology evidence="1">Multi-pass membrane protein</topology>
    </subcellularLocation>
</comment>
<feature type="region of interest" description="Disordered" evidence="5">
    <location>
        <begin position="166"/>
        <end position="192"/>
    </location>
</feature>
<dbReference type="InterPro" id="IPR032808">
    <property type="entry name" value="DoxX"/>
</dbReference>
<sequence>MNLLRGVGRLLLGGFYIVNGVKSIKEPERYVAQVEPVADRIVPLARKAVGPDAASYVPENPETLVRINGALSLLGGLGIVTGIGRRAGGALAAASMLTQVLGQLPEGASEVERAEHKVARLRDLALLGAALIVTQDTAGRPSLAWRAADTRRRLSAETERAAKLAKRDAKHLAGDAKRQAKHVKKSIEGALS</sequence>
<evidence type="ECO:0000313" key="6">
    <source>
        <dbReference type="EMBL" id="QIK73301.1"/>
    </source>
</evidence>
<dbReference type="KEGG" id="prv:G7070_14830"/>
<keyword evidence="4" id="KW-0472">Membrane</keyword>
<proteinExistence type="predicted"/>
<evidence type="ECO:0000313" key="7">
    <source>
        <dbReference type="Proteomes" id="UP000501058"/>
    </source>
</evidence>
<keyword evidence="3" id="KW-1133">Transmembrane helix</keyword>
<dbReference type="GO" id="GO:0016020">
    <property type="term" value="C:membrane"/>
    <property type="evidence" value="ECO:0007669"/>
    <property type="project" value="UniProtKB-SubCell"/>
</dbReference>
<dbReference type="EMBL" id="CP049865">
    <property type="protein sequence ID" value="QIK73301.1"/>
    <property type="molecule type" value="Genomic_DNA"/>
</dbReference>
<protein>
    <submittedName>
        <fullName evidence="6">DoxX family membrane protein</fullName>
    </submittedName>
</protein>
<dbReference type="RefSeq" id="WP_166234370.1">
    <property type="nucleotide sequence ID" value="NZ_CP049865.1"/>
</dbReference>
<evidence type="ECO:0000256" key="4">
    <source>
        <dbReference type="ARBA" id="ARBA00023136"/>
    </source>
</evidence>
<reference evidence="6 7" key="1">
    <citation type="submission" date="2020-03" db="EMBL/GenBank/DDBJ databases">
        <title>Propioniciclava sp. nov., isolated from Hydrophilus acuminatus.</title>
        <authorList>
            <person name="Hyun D.-W."/>
            <person name="Bae J.-W."/>
        </authorList>
    </citation>
    <scope>NUCLEOTIDE SEQUENCE [LARGE SCALE GENOMIC DNA]</scope>
    <source>
        <strain evidence="6 7">HDW11</strain>
    </source>
</reference>
<dbReference type="Pfam" id="PF07681">
    <property type="entry name" value="DoxX"/>
    <property type="match status" value="1"/>
</dbReference>
<keyword evidence="7" id="KW-1185">Reference proteome</keyword>
<dbReference type="Proteomes" id="UP000501058">
    <property type="component" value="Chromosome"/>
</dbReference>
<organism evidence="6 7">
    <name type="scientific">Propioniciclava coleopterorum</name>
    <dbReference type="NCBI Taxonomy" id="2714937"/>
    <lineage>
        <taxon>Bacteria</taxon>
        <taxon>Bacillati</taxon>
        <taxon>Actinomycetota</taxon>
        <taxon>Actinomycetes</taxon>
        <taxon>Propionibacteriales</taxon>
        <taxon>Propionibacteriaceae</taxon>
        <taxon>Propioniciclava</taxon>
    </lineage>
</organism>
<name>A0A6G7Y9I9_9ACTN</name>
<feature type="compositionally biased region" description="Basic and acidic residues" evidence="5">
    <location>
        <begin position="166"/>
        <end position="178"/>
    </location>
</feature>
<evidence type="ECO:0000256" key="2">
    <source>
        <dbReference type="ARBA" id="ARBA00022692"/>
    </source>
</evidence>
<accession>A0A6G7Y9I9</accession>